<evidence type="ECO:0000256" key="8">
    <source>
        <dbReference type="RuleBase" id="RU000304"/>
    </source>
</evidence>
<feature type="binding site" evidence="7">
    <location>
        <position position="63"/>
    </location>
    <ligand>
        <name>ATP</name>
        <dbReference type="ChEBI" id="CHEBI:30616"/>
    </ligand>
</feature>
<evidence type="ECO:0000313" key="11">
    <source>
        <dbReference type="Proteomes" id="UP000502823"/>
    </source>
</evidence>
<reference evidence="11" key="1">
    <citation type="submission" date="2020-01" db="EMBL/GenBank/DDBJ databases">
        <title>Draft genome sequence of the Termite Coptotermes fromosanus.</title>
        <authorList>
            <person name="Itakura S."/>
            <person name="Yosikawa Y."/>
            <person name="Umezawa K."/>
        </authorList>
    </citation>
    <scope>NUCLEOTIDE SEQUENCE [LARGE SCALE GENOMIC DNA]</scope>
</reference>
<dbReference type="AlphaFoldDB" id="A0A6L2PBP7"/>
<dbReference type="Gene3D" id="1.10.510.10">
    <property type="entry name" value="Transferase(Phosphotransferase) domain 1"/>
    <property type="match status" value="1"/>
</dbReference>
<dbReference type="PANTHER" id="PTHR24351">
    <property type="entry name" value="RIBOSOMAL PROTEIN S6 KINASE"/>
    <property type="match status" value="1"/>
</dbReference>
<dbReference type="GO" id="GO:0004674">
    <property type="term" value="F:protein serine/threonine kinase activity"/>
    <property type="evidence" value="ECO:0007669"/>
    <property type="project" value="UniProtKB-KW"/>
</dbReference>
<dbReference type="Gene3D" id="3.30.200.20">
    <property type="entry name" value="Phosphorylase Kinase, domain 1"/>
    <property type="match status" value="1"/>
</dbReference>
<dbReference type="InterPro" id="IPR045270">
    <property type="entry name" value="STKc_AGC"/>
</dbReference>
<evidence type="ECO:0000256" key="5">
    <source>
        <dbReference type="ARBA" id="ARBA00022777"/>
    </source>
</evidence>
<dbReference type="InterPro" id="IPR000719">
    <property type="entry name" value="Prot_kinase_dom"/>
</dbReference>
<evidence type="ECO:0000256" key="1">
    <source>
        <dbReference type="ARBA" id="ARBA00022527"/>
    </source>
</evidence>
<accession>A0A6L2PBP7</accession>
<dbReference type="GO" id="GO:0005524">
    <property type="term" value="F:ATP binding"/>
    <property type="evidence" value="ECO:0007669"/>
    <property type="project" value="UniProtKB-UniRule"/>
</dbReference>
<dbReference type="PROSITE" id="PS00107">
    <property type="entry name" value="PROTEIN_KINASE_ATP"/>
    <property type="match status" value="1"/>
</dbReference>
<keyword evidence="1 8" id="KW-0723">Serine/threonine-protein kinase</keyword>
<keyword evidence="5" id="KW-0418">Kinase</keyword>
<dbReference type="FunFam" id="1.10.510.10:FF:000571">
    <property type="entry name" value="Maternal embryonic leucine zipper kinase"/>
    <property type="match status" value="1"/>
</dbReference>
<keyword evidence="6 7" id="KW-0067">ATP-binding</keyword>
<keyword evidence="11" id="KW-1185">Reference proteome</keyword>
<dbReference type="InParanoid" id="A0A6L2PBP7"/>
<dbReference type="PROSITE" id="PS00108">
    <property type="entry name" value="PROTEIN_KINASE_ST"/>
    <property type="match status" value="1"/>
</dbReference>
<comment type="similarity">
    <text evidence="8">Belongs to the protein kinase superfamily.</text>
</comment>
<feature type="domain" description="Protein kinase" evidence="9">
    <location>
        <begin position="24"/>
        <end position="252"/>
    </location>
</feature>
<dbReference type="Proteomes" id="UP000502823">
    <property type="component" value="Unassembled WGS sequence"/>
</dbReference>
<feature type="non-terminal residue" evidence="10">
    <location>
        <position position="1"/>
    </location>
</feature>
<proteinExistence type="inferred from homology"/>
<dbReference type="InterPro" id="IPR017441">
    <property type="entry name" value="Protein_kinase_ATP_BS"/>
</dbReference>
<dbReference type="Pfam" id="PF00069">
    <property type="entry name" value="Pkinase"/>
    <property type="match status" value="1"/>
</dbReference>
<gene>
    <name evidence="10" type="ORF">Cfor_00538</name>
</gene>
<dbReference type="CDD" id="cd05123">
    <property type="entry name" value="STKc_AGC"/>
    <property type="match status" value="1"/>
</dbReference>
<dbReference type="PROSITE" id="PS50011">
    <property type="entry name" value="PROTEIN_KINASE_DOM"/>
    <property type="match status" value="1"/>
</dbReference>
<dbReference type="SMART" id="SM00220">
    <property type="entry name" value="S_TKc"/>
    <property type="match status" value="1"/>
</dbReference>
<comment type="caution">
    <text evidence="10">The sequence shown here is derived from an EMBL/GenBank/DDBJ whole genome shotgun (WGS) entry which is preliminary data.</text>
</comment>
<protein>
    <recommendedName>
        <fullName evidence="9">Protein kinase domain-containing protein</fullName>
    </recommendedName>
</protein>
<evidence type="ECO:0000313" key="10">
    <source>
        <dbReference type="EMBL" id="GFG29871.1"/>
    </source>
</evidence>
<keyword evidence="3" id="KW-0808">Transferase</keyword>
<keyword evidence="4 7" id="KW-0547">Nucleotide-binding</keyword>
<dbReference type="SUPFAM" id="SSF56112">
    <property type="entry name" value="Protein kinase-like (PK-like)"/>
    <property type="match status" value="1"/>
</dbReference>
<organism evidence="10 11">
    <name type="scientific">Coptotermes formosanus</name>
    <name type="common">Formosan subterranean termite</name>
    <dbReference type="NCBI Taxonomy" id="36987"/>
    <lineage>
        <taxon>Eukaryota</taxon>
        <taxon>Metazoa</taxon>
        <taxon>Ecdysozoa</taxon>
        <taxon>Arthropoda</taxon>
        <taxon>Hexapoda</taxon>
        <taxon>Insecta</taxon>
        <taxon>Pterygota</taxon>
        <taxon>Neoptera</taxon>
        <taxon>Polyneoptera</taxon>
        <taxon>Dictyoptera</taxon>
        <taxon>Blattodea</taxon>
        <taxon>Blattoidea</taxon>
        <taxon>Termitoidae</taxon>
        <taxon>Rhinotermitidae</taxon>
        <taxon>Coptotermes</taxon>
    </lineage>
</organism>
<evidence type="ECO:0000256" key="3">
    <source>
        <dbReference type="ARBA" id="ARBA00022679"/>
    </source>
</evidence>
<sequence>ETYGDGCVAGIDGEECGKKWCGQYEAIKVLGSGAFGKVLLAKRKSAGGPSCNQEVVAIKVVAKEDDRDLVEKEVLKRAVGHPFLVQLLSFFHTKRSLYYVMEYLEGGDMFCFLTRCGPFPEEAARFCIAEITLAVEFLHKYGIVHRDIKLENILLDRDGHCKLADFGLSQRGIFNGIKARTAVGTIGYMAPEIIQRLSYGPEVDWWSVGVVTYVLMMGYLPFDHETFYHDVLHYPMRYPWGLSRNAKSILQM</sequence>
<feature type="non-terminal residue" evidence="10">
    <location>
        <position position="252"/>
    </location>
</feature>
<evidence type="ECO:0000256" key="6">
    <source>
        <dbReference type="ARBA" id="ARBA00022840"/>
    </source>
</evidence>
<evidence type="ECO:0000256" key="2">
    <source>
        <dbReference type="ARBA" id="ARBA00022553"/>
    </source>
</evidence>
<dbReference type="InterPro" id="IPR011009">
    <property type="entry name" value="Kinase-like_dom_sf"/>
</dbReference>
<name>A0A6L2PBP7_COPFO</name>
<keyword evidence="2" id="KW-0597">Phosphoprotein</keyword>
<evidence type="ECO:0000256" key="4">
    <source>
        <dbReference type="ARBA" id="ARBA00022741"/>
    </source>
</evidence>
<dbReference type="OrthoDB" id="6764942at2759"/>
<dbReference type="EMBL" id="BLKM01000177">
    <property type="protein sequence ID" value="GFG29871.1"/>
    <property type="molecule type" value="Genomic_DNA"/>
</dbReference>
<evidence type="ECO:0000259" key="9">
    <source>
        <dbReference type="PROSITE" id="PS50011"/>
    </source>
</evidence>
<evidence type="ECO:0000256" key="7">
    <source>
        <dbReference type="PROSITE-ProRule" id="PRU10141"/>
    </source>
</evidence>
<dbReference type="InterPro" id="IPR008271">
    <property type="entry name" value="Ser/Thr_kinase_AS"/>
</dbReference>